<dbReference type="RefSeq" id="XP_033600458.1">
    <property type="nucleotide sequence ID" value="XM_033747007.1"/>
</dbReference>
<evidence type="ECO:0000313" key="2">
    <source>
        <dbReference type="EMBL" id="KAF2758007.1"/>
    </source>
</evidence>
<name>A0A6A6W8U7_9PEZI</name>
<feature type="region of interest" description="Disordered" evidence="1">
    <location>
        <begin position="263"/>
        <end position="320"/>
    </location>
</feature>
<dbReference type="GeneID" id="54488061"/>
<proteinExistence type="predicted"/>
<sequence length="365" mass="41059">MEDYLQRTACLKETLHLIQDIYKQDLLSTSSGCLGWEQKELGFLKPSVKTLRLFDKERHHLDSSNILYLSETIDSLESSESRRHARSEELASKRRTVDLAIQASETNVAPKSDQSATVSTWKSNRLDMVTRELERVETREQAIKRYLIRTQNFCDMIKGYAHRQPLVNWIQEQVPLIKAEVASATASIVVAPSSSNVPASVKAEQQGIMSMRLSPQTTAHTKKRASPGAEVKLQVSRKSRKARATASRVESLEQGRVGVEVVNNTQSTKARGTSPAVEQAVQQPRRSARHEEGRAREDICKERSTKEGPTKDGCGKEDFAKEDIFGGWPSKYTAKAHYEILQKRQKTENPQQKIVKPHGTIIVLP</sequence>
<feature type="region of interest" description="Disordered" evidence="1">
    <location>
        <begin position="215"/>
        <end position="249"/>
    </location>
</feature>
<dbReference type="EMBL" id="ML996572">
    <property type="protein sequence ID" value="KAF2758007.1"/>
    <property type="molecule type" value="Genomic_DNA"/>
</dbReference>
<evidence type="ECO:0000313" key="3">
    <source>
        <dbReference type="Proteomes" id="UP000799437"/>
    </source>
</evidence>
<feature type="compositionally biased region" description="Basic and acidic residues" evidence="1">
    <location>
        <begin position="289"/>
        <end position="320"/>
    </location>
</feature>
<dbReference type="Proteomes" id="UP000799437">
    <property type="component" value="Unassembled WGS sequence"/>
</dbReference>
<gene>
    <name evidence="2" type="ORF">EJ05DRAFT_500525</name>
</gene>
<evidence type="ECO:0000256" key="1">
    <source>
        <dbReference type="SAM" id="MobiDB-lite"/>
    </source>
</evidence>
<organism evidence="2 3">
    <name type="scientific">Pseudovirgaria hyperparasitica</name>
    <dbReference type="NCBI Taxonomy" id="470096"/>
    <lineage>
        <taxon>Eukaryota</taxon>
        <taxon>Fungi</taxon>
        <taxon>Dikarya</taxon>
        <taxon>Ascomycota</taxon>
        <taxon>Pezizomycotina</taxon>
        <taxon>Dothideomycetes</taxon>
        <taxon>Dothideomycetes incertae sedis</taxon>
        <taxon>Acrospermales</taxon>
        <taxon>Acrospermaceae</taxon>
        <taxon>Pseudovirgaria</taxon>
    </lineage>
</organism>
<protein>
    <submittedName>
        <fullName evidence="2">Uncharacterized protein</fullName>
    </submittedName>
</protein>
<accession>A0A6A6W8U7</accession>
<reference evidence="2" key="1">
    <citation type="journal article" date="2020" name="Stud. Mycol.">
        <title>101 Dothideomycetes genomes: a test case for predicting lifestyles and emergence of pathogens.</title>
        <authorList>
            <person name="Haridas S."/>
            <person name="Albert R."/>
            <person name="Binder M."/>
            <person name="Bloem J."/>
            <person name="Labutti K."/>
            <person name="Salamov A."/>
            <person name="Andreopoulos B."/>
            <person name="Baker S."/>
            <person name="Barry K."/>
            <person name="Bills G."/>
            <person name="Bluhm B."/>
            <person name="Cannon C."/>
            <person name="Castanera R."/>
            <person name="Culley D."/>
            <person name="Daum C."/>
            <person name="Ezra D."/>
            <person name="Gonzalez J."/>
            <person name="Henrissat B."/>
            <person name="Kuo A."/>
            <person name="Liang C."/>
            <person name="Lipzen A."/>
            <person name="Lutzoni F."/>
            <person name="Magnuson J."/>
            <person name="Mondo S."/>
            <person name="Nolan M."/>
            <person name="Ohm R."/>
            <person name="Pangilinan J."/>
            <person name="Park H.-J."/>
            <person name="Ramirez L."/>
            <person name="Alfaro M."/>
            <person name="Sun H."/>
            <person name="Tritt A."/>
            <person name="Yoshinaga Y."/>
            <person name="Zwiers L.-H."/>
            <person name="Turgeon B."/>
            <person name="Goodwin S."/>
            <person name="Spatafora J."/>
            <person name="Crous P."/>
            <person name="Grigoriev I."/>
        </authorList>
    </citation>
    <scope>NUCLEOTIDE SEQUENCE</scope>
    <source>
        <strain evidence="2">CBS 121739</strain>
    </source>
</reference>
<keyword evidence="3" id="KW-1185">Reference proteome</keyword>
<dbReference type="AlphaFoldDB" id="A0A6A6W8U7"/>